<sequence>MATWLLDKIEDFLEKKCSILFMNRYSLLTVGYAFILVLQVFLFFLDASFVLTGLRKTTTEDGIDVAAHNFFFSFFYGFFFLLIEPEDKRWCGAIGILTTVYAFWYSINFFIVFMTTGLSYGRKDLFFSQFSMDTVF</sequence>
<dbReference type="Proteomes" id="UP000095282">
    <property type="component" value="Unplaced"/>
</dbReference>
<feature type="transmembrane region" description="Helical" evidence="1">
    <location>
        <begin position="25"/>
        <end position="45"/>
    </location>
</feature>
<keyword evidence="2" id="KW-1185">Reference proteome</keyword>
<evidence type="ECO:0000256" key="1">
    <source>
        <dbReference type="SAM" id="Phobius"/>
    </source>
</evidence>
<dbReference type="AlphaFoldDB" id="A0A1I7UWF0"/>
<proteinExistence type="predicted"/>
<organism evidence="2 3">
    <name type="scientific">Caenorhabditis tropicalis</name>
    <dbReference type="NCBI Taxonomy" id="1561998"/>
    <lineage>
        <taxon>Eukaryota</taxon>
        <taxon>Metazoa</taxon>
        <taxon>Ecdysozoa</taxon>
        <taxon>Nematoda</taxon>
        <taxon>Chromadorea</taxon>
        <taxon>Rhabditida</taxon>
        <taxon>Rhabditina</taxon>
        <taxon>Rhabditomorpha</taxon>
        <taxon>Rhabditoidea</taxon>
        <taxon>Rhabditidae</taxon>
        <taxon>Peloderinae</taxon>
        <taxon>Caenorhabditis</taxon>
    </lineage>
</organism>
<keyword evidence="1" id="KW-1133">Transmembrane helix</keyword>
<reference evidence="3" key="1">
    <citation type="submission" date="2016-11" db="UniProtKB">
        <authorList>
            <consortium name="WormBaseParasite"/>
        </authorList>
    </citation>
    <scope>IDENTIFICATION</scope>
</reference>
<evidence type="ECO:0000313" key="3">
    <source>
        <dbReference type="WBParaSite" id="Csp11.Scaffold630.g20019.t1"/>
    </source>
</evidence>
<accession>A0A1I7UWF0</accession>
<protein>
    <submittedName>
        <fullName evidence="3">PhoLip_ATPase_C domain-containing protein</fullName>
    </submittedName>
</protein>
<keyword evidence="1" id="KW-0812">Transmembrane</keyword>
<keyword evidence="1" id="KW-0472">Membrane</keyword>
<name>A0A1I7UWF0_9PELO</name>
<feature type="transmembrane region" description="Helical" evidence="1">
    <location>
        <begin position="65"/>
        <end position="83"/>
    </location>
</feature>
<dbReference type="WBParaSite" id="Csp11.Scaffold630.g20019.t1">
    <property type="protein sequence ID" value="Csp11.Scaffold630.g20019.t1"/>
    <property type="gene ID" value="Csp11.Scaffold630.g20019"/>
</dbReference>
<evidence type="ECO:0000313" key="2">
    <source>
        <dbReference type="Proteomes" id="UP000095282"/>
    </source>
</evidence>
<feature type="transmembrane region" description="Helical" evidence="1">
    <location>
        <begin position="90"/>
        <end position="114"/>
    </location>
</feature>